<sequence length="152" mass="16392">MNRIAILMLTGMLLYSPGYAENTRQPAQFTPERTETMEINLTIGNTVLTATLNNNQASQDFISLLPLTLTLQDYAGTEKISDLPHQLSTAGAPSGSTPAAGDIAYYAPWGNLAIFYKGDRYASGLIILGKIEGQMEALRAPGNINVTIDLVK</sequence>
<feature type="signal peptide" evidence="1">
    <location>
        <begin position="1"/>
        <end position="20"/>
    </location>
</feature>
<reference evidence="3 4" key="1">
    <citation type="submission" date="2018-01" db="EMBL/GenBank/DDBJ databases">
        <title>Saezia sanguinis gen. nov., sp. nov., in the order Burkholderiales isolated from human blood.</title>
        <authorList>
            <person name="Medina-Pascual M.J."/>
            <person name="Valdezate S."/>
            <person name="Monzon S."/>
            <person name="Cuesta I."/>
            <person name="Carrasco G."/>
            <person name="Villalon P."/>
            <person name="Saez-Nieto J.A."/>
        </authorList>
    </citation>
    <scope>NUCLEOTIDE SEQUENCE [LARGE SCALE GENOMIC DNA]</scope>
    <source>
        <strain evidence="3 4">CNM695-12</strain>
    </source>
</reference>
<feature type="chain" id="PRO_5019386756" description="Cyclophilin-like domain-containing protein" evidence="1">
    <location>
        <begin position="21"/>
        <end position="152"/>
    </location>
</feature>
<dbReference type="RefSeq" id="WP_239442592.1">
    <property type="nucleotide sequence ID" value="NZ_PQSP01000013.1"/>
</dbReference>
<dbReference type="InterPro" id="IPR029000">
    <property type="entry name" value="Cyclophilin-like_dom_sf"/>
</dbReference>
<dbReference type="EMBL" id="PQSP01000013">
    <property type="protein sequence ID" value="RUS65392.1"/>
    <property type="molecule type" value="Genomic_DNA"/>
</dbReference>
<comment type="caution">
    <text evidence="3">The sequence shown here is derived from an EMBL/GenBank/DDBJ whole genome shotgun (WGS) entry which is preliminary data.</text>
</comment>
<evidence type="ECO:0000256" key="1">
    <source>
        <dbReference type="SAM" id="SignalP"/>
    </source>
</evidence>
<accession>A0A433S9J7</accession>
<dbReference type="InterPro" id="IPR041183">
    <property type="entry name" value="Cyclophilin-like"/>
</dbReference>
<organism evidence="3 4">
    <name type="scientific">Saezia sanguinis</name>
    <dbReference type="NCBI Taxonomy" id="1965230"/>
    <lineage>
        <taxon>Bacteria</taxon>
        <taxon>Pseudomonadati</taxon>
        <taxon>Pseudomonadota</taxon>
        <taxon>Betaproteobacteria</taxon>
        <taxon>Burkholderiales</taxon>
        <taxon>Saeziaceae</taxon>
        <taxon>Saezia</taxon>
    </lineage>
</organism>
<protein>
    <recommendedName>
        <fullName evidence="2">Cyclophilin-like domain-containing protein</fullName>
    </recommendedName>
</protein>
<keyword evidence="1" id="KW-0732">Signal</keyword>
<dbReference type="Pfam" id="PF18050">
    <property type="entry name" value="Cyclophil_like2"/>
    <property type="match status" value="1"/>
</dbReference>
<dbReference type="SUPFAM" id="SSF50891">
    <property type="entry name" value="Cyclophilin-like"/>
    <property type="match status" value="1"/>
</dbReference>
<proteinExistence type="predicted"/>
<dbReference type="AlphaFoldDB" id="A0A433S9J7"/>
<evidence type="ECO:0000259" key="2">
    <source>
        <dbReference type="Pfam" id="PF18050"/>
    </source>
</evidence>
<keyword evidence="4" id="KW-1185">Reference proteome</keyword>
<dbReference type="Gene3D" id="2.40.100.20">
    <property type="match status" value="1"/>
</dbReference>
<name>A0A433S9J7_9BURK</name>
<feature type="domain" description="Cyclophilin-like" evidence="2">
    <location>
        <begin position="41"/>
        <end position="148"/>
    </location>
</feature>
<evidence type="ECO:0000313" key="4">
    <source>
        <dbReference type="Proteomes" id="UP000286947"/>
    </source>
</evidence>
<gene>
    <name evidence="3" type="ORF">CUZ56_02973</name>
</gene>
<evidence type="ECO:0000313" key="3">
    <source>
        <dbReference type="EMBL" id="RUS65392.1"/>
    </source>
</evidence>
<dbReference type="Proteomes" id="UP000286947">
    <property type="component" value="Unassembled WGS sequence"/>
</dbReference>